<dbReference type="EMBL" id="JAPWTK010000239">
    <property type="protein sequence ID" value="KAJ8944784.1"/>
    <property type="molecule type" value="Genomic_DNA"/>
</dbReference>
<evidence type="ECO:0000313" key="2">
    <source>
        <dbReference type="Proteomes" id="UP001162162"/>
    </source>
</evidence>
<dbReference type="AlphaFoldDB" id="A0AAV8Y051"/>
<gene>
    <name evidence="1" type="ORF">NQ318_003652</name>
</gene>
<sequence>MHASPEDLGHGLQNICEIVVFTINNLINYKASSMYGGQCWWQCWMIIKVGRSGLRAIIRYIGCCYFFRDNYEYFC</sequence>
<name>A0AAV8Y051_9CUCU</name>
<dbReference type="Proteomes" id="UP001162162">
    <property type="component" value="Unassembled WGS sequence"/>
</dbReference>
<organism evidence="1 2">
    <name type="scientific">Aromia moschata</name>
    <dbReference type="NCBI Taxonomy" id="1265417"/>
    <lineage>
        <taxon>Eukaryota</taxon>
        <taxon>Metazoa</taxon>
        <taxon>Ecdysozoa</taxon>
        <taxon>Arthropoda</taxon>
        <taxon>Hexapoda</taxon>
        <taxon>Insecta</taxon>
        <taxon>Pterygota</taxon>
        <taxon>Neoptera</taxon>
        <taxon>Endopterygota</taxon>
        <taxon>Coleoptera</taxon>
        <taxon>Polyphaga</taxon>
        <taxon>Cucujiformia</taxon>
        <taxon>Chrysomeloidea</taxon>
        <taxon>Cerambycidae</taxon>
        <taxon>Cerambycinae</taxon>
        <taxon>Callichromatini</taxon>
        <taxon>Aromia</taxon>
    </lineage>
</organism>
<evidence type="ECO:0000313" key="1">
    <source>
        <dbReference type="EMBL" id="KAJ8944784.1"/>
    </source>
</evidence>
<reference evidence="1" key="1">
    <citation type="journal article" date="2023" name="Insect Mol. Biol.">
        <title>Genome sequencing provides insights into the evolution of gene families encoding plant cell wall-degrading enzymes in longhorned beetles.</title>
        <authorList>
            <person name="Shin N.R."/>
            <person name="Okamura Y."/>
            <person name="Kirsch R."/>
            <person name="Pauchet Y."/>
        </authorList>
    </citation>
    <scope>NUCLEOTIDE SEQUENCE</scope>
    <source>
        <strain evidence="1">AMC_N1</strain>
    </source>
</reference>
<protein>
    <submittedName>
        <fullName evidence="1">Uncharacterized protein</fullName>
    </submittedName>
</protein>
<comment type="caution">
    <text evidence="1">The sequence shown here is derived from an EMBL/GenBank/DDBJ whole genome shotgun (WGS) entry which is preliminary data.</text>
</comment>
<proteinExistence type="predicted"/>
<accession>A0AAV8Y051</accession>
<keyword evidence="2" id="KW-1185">Reference proteome</keyword>